<evidence type="ECO:0000256" key="1">
    <source>
        <dbReference type="ARBA" id="ARBA00008791"/>
    </source>
</evidence>
<reference evidence="5 6" key="1">
    <citation type="submission" date="2019-08" db="EMBL/GenBank/DDBJ databases">
        <title>Identification of a novel species of the genus Boseongicola.</title>
        <authorList>
            <person name="Zhang X.-Q."/>
        </authorList>
    </citation>
    <scope>NUCLEOTIDE SEQUENCE [LARGE SCALE GENOMIC DNA]</scope>
    <source>
        <strain evidence="5 6">HY14</strain>
    </source>
</reference>
<name>A0A5D0RJV0_9RHOB</name>
<organism evidence="5 6">
    <name type="scientific">Maritimibacter fusiformis</name>
    <dbReference type="NCBI Taxonomy" id="2603819"/>
    <lineage>
        <taxon>Bacteria</taxon>
        <taxon>Pseudomonadati</taxon>
        <taxon>Pseudomonadota</taxon>
        <taxon>Alphaproteobacteria</taxon>
        <taxon>Rhodobacterales</taxon>
        <taxon>Roseobacteraceae</taxon>
        <taxon>Maritimibacter</taxon>
    </lineage>
</organism>
<accession>A0A5D0RJV0</accession>
<keyword evidence="6" id="KW-1185">Reference proteome</keyword>
<evidence type="ECO:0000259" key="4">
    <source>
        <dbReference type="Pfam" id="PF00582"/>
    </source>
</evidence>
<comment type="similarity">
    <text evidence="1">Belongs to the universal stress protein A family.</text>
</comment>
<dbReference type="Gene3D" id="3.40.50.620">
    <property type="entry name" value="HUPs"/>
    <property type="match status" value="2"/>
</dbReference>
<dbReference type="PANTHER" id="PTHR46268:SF27">
    <property type="entry name" value="UNIVERSAL STRESS PROTEIN RV2623"/>
    <property type="match status" value="1"/>
</dbReference>
<dbReference type="AlphaFoldDB" id="A0A5D0RJV0"/>
<feature type="domain" description="UspA" evidence="4">
    <location>
        <begin position="7"/>
        <end position="136"/>
    </location>
</feature>
<dbReference type="PANTHER" id="PTHR46268">
    <property type="entry name" value="STRESS RESPONSE PROTEIN NHAX"/>
    <property type="match status" value="1"/>
</dbReference>
<sequence>MTETEMQSILVASDLSERSDRAVRRAIRLARDHGATCHVLHVIDHDLPGELAVRWREDAGTQLARFLSALDSDGVALSHEVCIGDPLQAIPETAVERGADLVVLGLHRPRAFLDRLRETTMERVVRLLRAPVLLVRNPAGHDYETVLAPVSFSPACTAACRAARALAPSAEIHAFHAIHLPYAGLTGEKPGGPMSRALIAEAEAARDAWLHQGGPGLAADRIALVTGGLHQVMADQMASLRPDLVAIGANTRFSLAPHLLGSFAAELVRDPPTDLLIACRKT</sequence>
<dbReference type="CDD" id="cd00293">
    <property type="entry name" value="USP-like"/>
    <property type="match status" value="1"/>
</dbReference>
<dbReference type="GO" id="GO:0005524">
    <property type="term" value="F:ATP binding"/>
    <property type="evidence" value="ECO:0007669"/>
    <property type="project" value="UniProtKB-KW"/>
</dbReference>
<dbReference type="SUPFAM" id="SSF52402">
    <property type="entry name" value="Adenine nucleotide alpha hydrolases-like"/>
    <property type="match status" value="2"/>
</dbReference>
<comment type="caution">
    <text evidence="5">The sequence shown here is derived from an EMBL/GenBank/DDBJ whole genome shotgun (WGS) entry which is preliminary data.</text>
</comment>
<dbReference type="InterPro" id="IPR006016">
    <property type="entry name" value="UspA"/>
</dbReference>
<dbReference type="Proteomes" id="UP000322080">
    <property type="component" value="Unassembled WGS sequence"/>
</dbReference>
<evidence type="ECO:0000313" key="6">
    <source>
        <dbReference type="Proteomes" id="UP000322080"/>
    </source>
</evidence>
<dbReference type="PRINTS" id="PR01438">
    <property type="entry name" value="UNVRSLSTRESS"/>
</dbReference>
<evidence type="ECO:0000313" key="5">
    <source>
        <dbReference type="EMBL" id="TYB81693.1"/>
    </source>
</evidence>
<evidence type="ECO:0000256" key="2">
    <source>
        <dbReference type="ARBA" id="ARBA00022741"/>
    </source>
</evidence>
<evidence type="ECO:0000256" key="3">
    <source>
        <dbReference type="ARBA" id="ARBA00022840"/>
    </source>
</evidence>
<protein>
    <submittedName>
        <fullName evidence="5">Universal stress protein</fullName>
    </submittedName>
</protein>
<proteinExistence type="inferred from homology"/>
<dbReference type="InterPro" id="IPR006015">
    <property type="entry name" value="Universal_stress_UspA"/>
</dbReference>
<dbReference type="EMBL" id="VSIY01000005">
    <property type="protein sequence ID" value="TYB81693.1"/>
    <property type="molecule type" value="Genomic_DNA"/>
</dbReference>
<keyword evidence="3" id="KW-0067">ATP-binding</keyword>
<dbReference type="Pfam" id="PF00582">
    <property type="entry name" value="Usp"/>
    <property type="match status" value="2"/>
</dbReference>
<gene>
    <name evidence="5" type="ORF">FVF75_08250</name>
</gene>
<dbReference type="InterPro" id="IPR014729">
    <property type="entry name" value="Rossmann-like_a/b/a_fold"/>
</dbReference>
<keyword evidence="2" id="KW-0547">Nucleotide-binding</keyword>
<feature type="domain" description="UspA" evidence="4">
    <location>
        <begin position="143"/>
        <end position="277"/>
    </location>
</feature>